<dbReference type="Proteomes" id="UP000095286">
    <property type="component" value="Unplaced"/>
</dbReference>
<name>A0AC35TY22_9BILA</name>
<dbReference type="WBParaSite" id="RSKR_0000520068.1">
    <property type="protein sequence ID" value="RSKR_0000520068.1"/>
    <property type="gene ID" value="RSKR_0000520068"/>
</dbReference>
<evidence type="ECO:0000313" key="2">
    <source>
        <dbReference type="WBParaSite" id="RSKR_0000520068.1"/>
    </source>
</evidence>
<sequence>MLTYINQYVTKTDCNIFVCKIIEETTTVNTLLLSLSEHSSTTVNFNEEELLKDLDNLLIQPESDKKSEVCAEELLKVVKENNENCFNEKSTNDQNQNILQDITTSDNLTKCIVNEVHNESVASDLKQNTTRKDGKKKGKC</sequence>
<protein>
    <submittedName>
        <fullName evidence="2">Plasmodium vivax Vir protein</fullName>
    </submittedName>
</protein>
<organism evidence="1 2">
    <name type="scientific">Rhabditophanes sp. KR3021</name>
    <dbReference type="NCBI Taxonomy" id="114890"/>
    <lineage>
        <taxon>Eukaryota</taxon>
        <taxon>Metazoa</taxon>
        <taxon>Ecdysozoa</taxon>
        <taxon>Nematoda</taxon>
        <taxon>Chromadorea</taxon>
        <taxon>Rhabditida</taxon>
        <taxon>Tylenchina</taxon>
        <taxon>Panagrolaimomorpha</taxon>
        <taxon>Strongyloidoidea</taxon>
        <taxon>Alloionematidae</taxon>
        <taxon>Rhabditophanes</taxon>
    </lineage>
</organism>
<reference evidence="2" key="1">
    <citation type="submission" date="2016-11" db="UniProtKB">
        <authorList>
            <consortium name="WormBaseParasite"/>
        </authorList>
    </citation>
    <scope>IDENTIFICATION</scope>
    <source>
        <strain evidence="2">KR3021</strain>
    </source>
</reference>
<evidence type="ECO:0000313" key="1">
    <source>
        <dbReference type="Proteomes" id="UP000095286"/>
    </source>
</evidence>
<accession>A0AC35TY22</accession>
<proteinExistence type="predicted"/>